<dbReference type="AlphaFoldDB" id="A0A396HZS3"/>
<comment type="similarity">
    <text evidence="2">Belongs to the universal ribosomal protein uL18 family.</text>
</comment>
<gene>
    <name evidence="8" type="ORF">MtrunA17_Chr4g0006821</name>
</gene>
<proteinExistence type="inferred from homology"/>
<evidence type="ECO:0000256" key="3">
    <source>
        <dbReference type="ARBA" id="ARBA00011113"/>
    </source>
</evidence>
<dbReference type="Gene3D" id="3.30.420.100">
    <property type="match status" value="2"/>
</dbReference>
<evidence type="ECO:0000256" key="2">
    <source>
        <dbReference type="ARBA" id="ARBA00007116"/>
    </source>
</evidence>
<dbReference type="Gramene" id="rna20800">
    <property type="protein sequence ID" value="RHN58846.1"/>
    <property type="gene ID" value="gene20800"/>
</dbReference>
<dbReference type="PANTHER" id="PTHR23410:SF35">
    <property type="entry name" value="LARGE RIBOSOMAL SUBUNIT PROTEIN UL18Y-RELATED"/>
    <property type="match status" value="1"/>
</dbReference>
<name>A0A396HZS3_MEDTR</name>
<dbReference type="GO" id="GO:0006412">
    <property type="term" value="P:translation"/>
    <property type="evidence" value="ECO:0007669"/>
    <property type="project" value="InterPro"/>
</dbReference>
<dbReference type="Proteomes" id="UP000265566">
    <property type="component" value="Chromosome 4"/>
</dbReference>
<dbReference type="GO" id="GO:0003735">
    <property type="term" value="F:structural constituent of ribosome"/>
    <property type="evidence" value="ECO:0007669"/>
    <property type="project" value="InterPro"/>
</dbReference>
<keyword evidence="5 8" id="KW-0689">Ribosomal protein</keyword>
<comment type="subunit">
    <text evidence="3">Component of the large ribosomal subunit (LSU).</text>
</comment>
<evidence type="ECO:0000256" key="6">
    <source>
        <dbReference type="ARBA" id="ARBA00023274"/>
    </source>
</evidence>
<dbReference type="PANTHER" id="PTHR23410">
    <property type="entry name" value="RIBOSOMAL PROTEIN L5-RELATED"/>
    <property type="match status" value="1"/>
</dbReference>
<comment type="caution">
    <text evidence="8">The sequence shown here is derived from an EMBL/GenBank/DDBJ whole genome shotgun (WGS) entry which is preliminary data.</text>
</comment>
<dbReference type="GO" id="GO:0005737">
    <property type="term" value="C:cytoplasm"/>
    <property type="evidence" value="ECO:0007669"/>
    <property type="project" value="UniProtKB-SubCell"/>
</dbReference>
<evidence type="ECO:0000256" key="1">
    <source>
        <dbReference type="ARBA" id="ARBA00004496"/>
    </source>
</evidence>
<comment type="subcellular location">
    <subcellularLocation>
        <location evidence="1">Cytoplasm</location>
    </subcellularLocation>
</comment>
<reference evidence="8" key="1">
    <citation type="journal article" date="2018" name="Nat. Plants">
        <title>Whole-genome landscape of Medicago truncatula symbiotic genes.</title>
        <authorList>
            <person name="Pecrix Y."/>
            <person name="Gamas P."/>
            <person name="Carrere S."/>
        </authorList>
    </citation>
    <scope>NUCLEOTIDE SEQUENCE</scope>
    <source>
        <tissue evidence="8">Leaves</tissue>
    </source>
</reference>
<dbReference type="EMBL" id="PSQE01000004">
    <property type="protein sequence ID" value="RHN58846.1"/>
    <property type="molecule type" value="Genomic_DNA"/>
</dbReference>
<sequence length="142" mass="16401">MRGMLRLLEPGEDYSVEPSDSRRPFHPLVNVGLVIRTTGNCVFGAFKGALTLIADDEPAKYQRQFSKRIKKGIEADEFEKLYKKVNDAIRVDPSIKKSQKHPPKQHKMYNLKKLTYEERKAKLIECCKLLTLLLMTMRMTTS</sequence>
<evidence type="ECO:0000313" key="8">
    <source>
        <dbReference type="EMBL" id="RHN58846.1"/>
    </source>
</evidence>
<dbReference type="GO" id="GO:1990904">
    <property type="term" value="C:ribonucleoprotein complex"/>
    <property type="evidence" value="ECO:0007669"/>
    <property type="project" value="UniProtKB-KW"/>
</dbReference>
<evidence type="ECO:0000256" key="5">
    <source>
        <dbReference type="ARBA" id="ARBA00022980"/>
    </source>
</evidence>
<accession>A0A396HZS3</accession>
<organism evidence="8">
    <name type="scientific">Medicago truncatula</name>
    <name type="common">Barrel medic</name>
    <name type="synonym">Medicago tribuloides</name>
    <dbReference type="NCBI Taxonomy" id="3880"/>
    <lineage>
        <taxon>Eukaryota</taxon>
        <taxon>Viridiplantae</taxon>
        <taxon>Streptophyta</taxon>
        <taxon>Embryophyta</taxon>
        <taxon>Tracheophyta</taxon>
        <taxon>Spermatophyta</taxon>
        <taxon>Magnoliopsida</taxon>
        <taxon>eudicotyledons</taxon>
        <taxon>Gunneridae</taxon>
        <taxon>Pentapetalae</taxon>
        <taxon>rosids</taxon>
        <taxon>fabids</taxon>
        <taxon>Fabales</taxon>
        <taxon>Fabaceae</taxon>
        <taxon>Papilionoideae</taxon>
        <taxon>50 kb inversion clade</taxon>
        <taxon>NPAAA clade</taxon>
        <taxon>Hologalegina</taxon>
        <taxon>IRL clade</taxon>
        <taxon>Trifolieae</taxon>
        <taxon>Medicago</taxon>
    </lineage>
</organism>
<keyword evidence="4" id="KW-0963">Cytoplasm</keyword>
<dbReference type="Pfam" id="PF14204">
    <property type="entry name" value="Ribosomal_L18_c"/>
    <property type="match status" value="1"/>
</dbReference>
<keyword evidence="6" id="KW-0687">Ribonucleoprotein</keyword>
<dbReference type="GO" id="GO:0008097">
    <property type="term" value="F:5S rRNA binding"/>
    <property type="evidence" value="ECO:0007669"/>
    <property type="project" value="InterPro"/>
</dbReference>
<dbReference type="InterPro" id="IPR025607">
    <property type="entry name" value="Ribosomal_uL18_C_euk"/>
</dbReference>
<evidence type="ECO:0000259" key="7">
    <source>
        <dbReference type="Pfam" id="PF14204"/>
    </source>
</evidence>
<dbReference type="InterPro" id="IPR005485">
    <property type="entry name" value="Rbsml_uL18_euk_arch"/>
</dbReference>
<protein>
    <submittedName>
        <fullName evidence="8">Putative ribosomal protein L5 eukaryotic/L18 archaeal</fullName>
    </submittedName>
</protein>
<evidence type="ECO:0000256" key="4">
    <source>
        <dbReference type="ARBA" id="ARBA00022490"/>
    </source>
</evidence>
<feature type="domain" description="Large ribosomal subunit protein uL18 C-terminal eukaryotes" evidence="7">
    <location>
        <begin position="79"/>
        <end position="123"/>
    </location>
</feature>
<dbReference type="GO" id="GO:0005840">
    <property type="term" value="C:ribosome"/>
    <property type="evidence" value="ECO:0007669"/>
    <property type="project" value="UniProtKB-KW"/>
</dbReference>